<protein>
    <submittedName>
        <fullName evidence="1">Uncharacterized protein</fullName>
    </submittedName>
</protein>
<sequence>MPKRTPRHQPLWLRFPLLWESTQTPPDLREDLARTDSEFGAKWRRHKTDRLAELHRHEDQLALVAARRELDHALPILAQLNLLTPGGADLRSAATLSPVDGQSAEIVYRLTTLRLQPTLTVADHELGLVLDDLQQLGTDALGHAIVREAICTLGKPTTYVVLGERHGGKTKQTVADRRKRLEGRLIGLGDRRALSALREALSSRLVN</sequence>
<evidence type="ECO:0000313" key="1">
    <source>
        <dbReference type="EMBL" id="SVD86382.1"/>
    </source>
</evidence>
<proteinExistence type="predicted"/>
<name>A0A382YSZ5_9ZZZZ</name>
<feature type="non-terminal residue" evidence="1">
    <location>
        <position position="207"/>
    </location>
</feature>
<reference evidence="1" key="1">
    <citation type="submission" date="2018-05" db="EMBL/GenBank/DDBJ databases">
        <authorList>
            <person name="Lanie J.A."/>
            <person name="Ng W.-L."/>
            <person name="Kazmierczak K.M."/>
            <person name="Andrzejewski T.M."/>
            <person name="Davidsen T.M."/>
            <person name="Wayne K.J."/>
            <person name="Tettelin H."/>
            <person name="Glass J.I."/>
            <person name="Rusch D."/>
            <person name="Podicherti R."/>
            <person name="Tsui H.-C.T."/>
            <person name="Winkler M.E."/>
        </authorList>
    </citation>
    <scope>NUCLEOTIDE SEQUENCE</scope>
</reference>
<gene>
    <name evidence="1" type="ORF">METZ01_LOCUS439236</name>
</gene>
<accession>A0A382YSZ5</accession>
<dbReference type="EMBL" id="UINC01178305">
    <property type="protein sequence ID" value="SVD86382.1"/>
    <property type="molecule type" value="Genomic_DNA"/>
</dbReference>
<dbReference type="AlphaFoldDB" id="A0A382YSZ5"/>
<organism evidence="1">
    <name type="scientific">marine metagenome</name>
    <dbReference type="NCBI Taxonomy" id="408172"/>
    <lineage>
        <taxon>unclassified sequences</taxon>
        <taxon>metagenomes</taxon>
        <taxon>ecological metagenomes</taxon>
    </lineage>
</organism>